<name>X0XCH4_9ZZZZ</name>
<organism evidence="1">
    <name type="scientific">marine sediment metagenome</name>
    <dbReference type="NCBI Taxonomy" id="412755"/>
    <lineage>
        <taxon>unclassified sequences</taxon>
        <taxon>metagenomes</taxon>
        <taxon>ecological metagenomes</taxon>
    </lineage>
</organism>
<dbReference type="EMBL" id="BARS01042286">
    <property type="protein sequence ID" value="GAG40889.1"/>
    <property type="molecule type" value="Genomic_DNA"/>
</dbReference>
<feature type="non-terminal residue" evidence="1">
    <location>
        <position position="252"/>
    </location>
</feature>
<evidence type="ECO:0000313" key="1">
    <source>
        <dbReference type="EMBL" id="GAG40889.1"/>
    </source>
</evidence>
<feature type="non-terminal residue" evidence="1">
    <location>
        <position position="1"/>
    </location>
</feature>
<dbReference type="AlphaFoldDB" id="X0XCH4"/>
<comment type="caution">
    <text evidence="1">The sequence shown here is derived from an EMBL/GenBank/DDBJ whole genome shotgun (WGS) entry which is preliminary data.</text>
</comment>
<reference evidence="1" key="1">
    <citation type="journal article" date="2014" name="Front. Microbiol.">
        <title>High frequency of phylogenetically diverse reductive dehalogenase-homologous genes in deep subseafloor sedimentary metagenomes.</title>
        <authorList>
            <person name="Kawai M."/>
            <person name="Futagami T."/>
            <person name="Toyoda A."/>
            <person name="Takaki Y."/>
            <person name="Nishi S."/>
            <person name="Hori S."/>
            <person name="Arai W."/>
            <person name="Tsubouchi T."/>
            <person name="Morono Y."/>
            <person name="Uchiyama I."/>
            <person name="Ito T."/>
            <person name="Fujiyama A."/>
            <person name="Inagaki F."/>
            <person name="Takami H."/>
        </authorList>
    </citation>
    <scope>NUCLEOTIDE SEQUENCE</scope>
    <source>
        <strain evidence="1">Expedition CK06-06</strain>
    </source>
</reference>
<gene>
    <name evidence="1" type="ORF">S01H1_64178</name>
</gene>
<protein>
    <submittedName>
        <fullName evidence="1">Uncharacterized protein</fullName>
    </submittedName>
</protein>
<proteinExistence type="predicted"/>
<accession>X0XCH4</accession>
<sequence length="252" mass="27660">ILRRFSLFADNEVDINGDDVWGTVPYLWNEIKELQYIQSPYAGSADTEPAYISPSKQLVITHPNHPPMQLYFNTDIDKLDPADGVTPVPLGYAFIQMDFTHLDSITPINWANGYPRACASFNGRLILAGSQDKPIIGDPAAVATETVWGTEVGLWETFTDPDAEEGVIPSDSIEFTTIYRSPIQWVYGQKALLIGALEMEYTASADGIFQPADIGVSMQHTHGSVAVQPVGFGETVLFPADGGTRVRAMNYQ</sequence>